<keyword evidence="2" id="KW-1185">Reference proteome</keyword>
<dbReference type="InterPro" id="IPR023214">
    <property type="entry name" value="HAD_sf"/>
</dbReference>
<dbReference type="Proteomes" id="UP000005387">
    <property type="component" value="Unassembled WGS sequence"/>
</dbReference>
<dbReference type="Gene3D" id="1.10.150.240">
    <property type="entry name" value="Putative phosphatase, domain 2"/>
    <property type="match status" value="1"/>
</dbReference>
<dbReference type="SUPFAM" id="SSF56784">
    <property type="entry name" value="HAD-like"/>
    <property type="match status" value="1"/>
</dbReference>
<accession>E0IGA9</accession>
<protein>
    <submittedName>
        <fullName evidence="1">HAD-superfamily hydrolase, subfamily IA, variant 1</fullName>
    </submittedName>
</protein>
<dbReference type="GO" id="GO:0005829">
    <property type="term" value="C:cytosol"/>
    <property type="evidence" value="ECO:0007669"/>
    <property type="project" value="TreeGrafter"/>
</dbReference>
<keyword evidence="1" id="KW-0378">Hydrolase</keyword>
<dbReference type="OrthoDB" id="9792518at2"/>
<dbReference type="GO" id="GO:0004713">
    <property type="term" value="F:protein tyrosine kinase activity"/>
    <property type="evidence" value="ECO:0007669"/>
    <property type="project" value="TreeGrafter"/>
</dbReference>
<gene>
    <name evidence="1" type="ORF">PaecuDRAFT_4702</name>
</gene>
<dbReference type="PANTHER" id="PTHR43434">
    <property type="entry name" value="PHOSPHOGLYCOLATE PHOSPHATASE"/>
    <property type="match status" value="1"/>
</dbReference>
<dbReference type="InterPro" id="IPR050155">
    <property type="entry name" value="HAD-like_hydrolase_sf"/>
</dbReference>
<dbReference type="Gene3D" id="3.40.50.1000">
    <property type="entry name" value="HAD superfamily/HAD-like"/>
    <property type="match status" value="1"/>
</dbReference>
<dbReference type="InterPro" id="IPR041492">
    <property type="entry name" value="HAD_2"/>
</dbReference>
<proteinExistence type="predicted"/>
<dbReference type="GO" id="GO:0016787">
    <property type="term" value="F:hydrolase activity"/>
    <property type="evidence" value="ECO:0007669"/>
    <property type="project" value="UniProtKB-KW"/>
</dbReference>
<sequence length="222" mass="24736">MRYKHVLFDLDGTLTDPGVGITKSVQYALQKLGIEEDREQLYSFIGPPLQLSFAERYGMSESQSTEAIRLYREYFAETGIYENELYEGMQELLETLKRSEAVLHVATSKPTEFAQRILSHFGIAAYFESVTGSFLDGRRTDKTEIIRHVLTSHCIAKEDTVMIGDRKHDLIGAANNGIASVGVSYGYGSEEELKACSPSIIVQSVASLEAWLTFSGTMKQAL</sequence>
<dbReference type="SFLD" id="SFLDS00003">
    <property type="entry name" value="Haloacid_Dehalogenase"/>
    <property type="match status" value="1"/>
</dbReference>
<reference evidence="1 2" key="1">
    <citation type="submission" date="2010-07" db="EMBL/GenBank/DDBJ databases">
        <title>The draft genome of Paenibacillus curdlanolyticus YK9.</title>
        <authorList>
            <consortium name="US DOE Joint Genome Institute (JGI-PGF)"/>
            <person name="Lucas S."/>
            <person name="Copeland A."/>
            <person name="Lapidus A."/>
            <person name="Cheng J.-F."/>
            <person name="Bruce D."/>
            <person name="Goodwin L."/>
            <person name="Pitluck S."/>
            <person name="Land M.L."/>
            <person name="Hauser L."/>
            <person name="Chang Y.-J."/>
            <person name="Jeffries C."/>
            <person name="Anderson I.J."/>
            <person name="Johnson E."/>
            <person name="Loganathan U."/>
            <person name="Mulhopadhyay B."/>
            <person name="Kyrpides N."/>
            <person name="Woyke T.J."/>
        </authorList>
    </citation>
    <scope>NUCLEOTIDE SEQUENCE [LARGE SCALE GENOMIC DNA]</scope>
    <source>
        <strain evidence="1 2">YK9</strain>
    </source>
</reference>
<dbReference type="AlphaFoldDB" id="E0IGA9"/>
<dbReference type="eggNOG" id="COG0546">
    <property type="taxonomic scope" value="Bacteria"/>
</dbReference>
<name>E0IGA9_9BACL</name>
<dbReference type="EMBL" id="AEDD01000016">
    <property type="protein sequence ID" value="EFM08511.1"/>
    <property type="molecule type" value="Genomic_DNA"/>
</dbReference>
<dbReference type="PANTHER" id="PTHR43434:SF20">
    <property type="entry name" value="5'-NUCLEOTIDASE"/>
    <property type="match status" value="1"/>
</dbReference>
<organism evidence="1 2">
    <name type="scientific">Paenibacillus curdlanolyticus YK9</name>
    <dbReference type="NCBI Taxonomy" id="717606"/>
    <lineage>
        <taxon>Bacteria</taxon>
        <taxon>Bacillati</taxon>
        <taxon>Bacillota</taxon>
        <taxon>Bacilli</taxon>
        <taxon>Bacillales</taxon>
        <taxon>Paenibacillaceae</taxon>
        <taxon>Paenibacillus</taxon>
    </lineage>
</organism>
<evidence type="ECO:0000313" key="2">
    <source>
        <dbReference type="Proteomes" id="UP000005387"/>
    </source>
</evidence>
<dbReference type="InterPro" id="IPR023198">
    <property type="entry name" value="PGP-like_dom2"/>
</dbReference>
<dbReference type="FunFam" id="3.40.50.1000:FF:000022">
    <property type="entry name" value="Phosphoglycolate phosphatase"/>
    <property type="match status" value="1"/>
</dbReference>
<dbReference type="CDD" id="cd04302">
    <property type="entry name" value="HAD_5NT"/>
    <property type="match status" value="1"/>
</dbReference>
<dbReference type="InterPro" id="IPR036412">
    <property type="entry name" value="HAD-like_sf"/>
</dbReference>
<evidence type="ECO:0000313" key="1">
    <source>
        <dbReference type="EMBL" id="EFM08511.1"/>
    </source>
</evidence>
<dbReference type="Pfam" id="PF13419">
    <property type="entry name" value="HAD_2"/>
    <property type="match status" value="1"/>
</dbReference>
<dbReference type="SFLD" id="SFLDG01129">
    <property type="entry name" value="C1.5:_HAD__Beta-PGM__Phosphata"/>
    <property type="match status" value="1"/>
</dbReference>
<dbReference type="STRING" id="717606.PaecuDRAFT_4702"/>
<dbReference type="RefSeq" id="WP_006040680.1">
    <property type="nucleotide sequence ID" value="NZ_AEDD01000016.1"/>
</dbReference>